<dbReference type="RefSeq" id="XP_068138287.1">
    <property type="nucleotide sequence ID" value="XM_068282186.1"/>
</dbReference>
<reference evidence="1 2" key="1">
    <citation type="journal article" date="2016" name="PLoS ONE">
        <title>Sequence Assembly of Yarrowia lipolytica Strain W29/CLIB89 Shows Transposable Element Diversity.</title>
        <authorList>
            <person name="Magnan C."/>
            <person name="Yu J."/>
            <person name="Chang I."/>
            <person name="Jahn E."/>
            <person name="Kanomata Y."/>
            <person name="Wu J."/>
            <person name="Zeller M."/>
            <person name="Oakes M."/>
            <person name="Baldi P."/>
            <person name="Sandmeyer S."/>
        </authorList>
    </citation>
    <scope>NUCLEOTIDE SEQUENCE [LARGE SCALE GENOMIC DNA]</scope>
    <source>
        <strain evidence="2">CLIB89(W29)</strain>
    </source>
</reference>
<evidence type="ECO:0000313" key="1">
    <source>
        <dbReference type="EMBL" id="AOW02237.1"/>
    </source>
</evidence>
<dbReference type="EMBL" id="CP017555">
    <property type="protein sequence ID" value="AOW02237.1"/>
    <property type="molecule type" value="Genomic_DNA"/>
</dbReference>
<gene>
    <name evidence="1" type="ORF">YALI1_C03374g</name>
</gene>
<name>A0A1D8N9D9_YARLL</name>
<dbReference type="AlphaFoldDB" id="A0A1D8N9D9"/>
<accession>A0A1D8N9D9</accession>
<dbReference type="Proteomes" id="UP000182444">
    <property type="component" value="Chromosome 1C"/>
</dbReference>
<dbReference type="GeneID" id="94582829"/>
<dbReference type="VEuPathDB" id="FungiDB:YALI1_C03374g"/>
<organism evidence="1 2">
    <name type="scientific">Yarrowia lipolytica</name>
    <name type="common">Candida lipolytica</name>
    <dbReference type="NCBI Taxonomy" id="4952"/>
    <lineage>
        <taxon>Eukaryota</taxon>
        <taxon>Fungi</taxon>
        <taxon>Dikarya</taxon>
        <taxon>Ascomycota</taxon>
        <taxon>Saccharomycotina</taxon>
        <taxon>Dipodascomycetes</taxon>
        <taxon>Dipodascales</taxon>
        <taxon>Dipodascales incertae sedis</taxon>
        <taxon>Yarrowia</taxon>
    </lineage>
</organism>
<protein>
    <submittedName>
        <fullName evidence="1">Uncharacterized protein</fullName>
    </submittedName>
</protein>
<evidence type="ECO:0000313" key="2">
    <source>
        <dbReference type="Proteomes" id="UP000182444"/>
    </source>
</evidence>
<proteinExistence type="predicted"/>
<sequence length="185" mass="20918">MLPVRVPPSIQKKETFARFPFSGDHVTRSAERSLFPLSFPEVRLFKTRSRLYTPPSSRQGADFRLWTVSDLEKKQHTENLVMWRRATMLTEETKSRGLGRCWRHVTRTGRRCCGHVNRTGCCRPSTFGPIALPCVQCSIVISTKCPPQLLHAPSERRAHSGEENAQSCQSGELGFGGAVVKCVFW</sequence>